<name>A0A1I5XHM1_9PSEU</name>
<dbReference type="RefSeq" id="WP_092531458.1">
    <property type="nucleotide sequence ID" value="NZ_FOWW01000006.1"/>
</dbReference>
<gene>
    <name evidence="1" type="ORF">SAMN05421810_10672</name>
</gene>
<dbReference type="EMBL" id="FOWW01000006">
    <property type="protein sequence ID" value="SFQ31451.1"/>
    <property type="molecule type" value="Genomic_DNA"/>
</dbReference>
<accession>A0A1I5XHM1</accession>
<dbReference type="STRING" id="587909.SAMN05421810_10672"/>
<dbReference type="Proteomes" id="UP000198727">
    <property type="component" value="Unassembled WGS sequence"/>
</dbReference>
<dbReference type="AlphaFoldDB" id="A0A1I5XHM1"/>
<organism evidence="1 2">
    <name type="scientific">Amycolatopsis arida</name>
    <dbReference type="NCBI Taxonomy" id="587909"/>
    <lineage>
        <taxon>Bacteria</taxon>
        <taxon>Bacillati</taxon>
        <taxon>Actinomycetota</taxon>
        <taxon>Actinomycetes</taxon>
        <taxon>Pseudonocardiales</taxon>
        <taxon>Pseudonocardiaceae</taxon>
        <taxon>Amycolatopsis</taxon>
    </lineage>
</organism>
<protein>
    <submittedName>
        <fullName evidence="1">Uncharacterized protein</fullName>
    </submittedName>
</protein>
<proteinExistence type="predicted"/>
<evidence type="ECO:0000313" key="1">
    <source>
        <dbReference type="EMBL" id="SFQ31451.1"/>
    </source>
</evidence>
<sequence>MLIAAAAALSVLRRRRRALSVAAGATCVAAGGAPGSVSTPPGVRSARDSKYVVHPRRERLAERVAAGG</sequence>
<evidence type="ECO:0000313" key="2">
    <source>
        <dbReference type="Proteomes" id="UP000198727"/>
    </source>
</evidence>
<keyword evidence="2" id="KW-1185">Reference proteome</keyword>
<reference evidence="2" key="1">
    <citation type="submission" date="2016-10" db="EMBL/GenBank/DDBJ databases">
        <authorList>
            <person name="Varghese N."/>
            <person name="Submissions S."/>
        </authorList>
    </citation>
    <scope>NUCLEOTIDE SEQUENCE [LARGE SCALE GENOMIC DNA]</scope>
    <source>
        <strain evidence="2">CGMCC 4.5579</strain>
    </source>
</reference>